<dbReference type="AlphaFoldDB" id="A0A177B1W5"/>
<accession>A0A177B1W5</accession>
<dbReference type="Proteomes" id="UP000078046">
    <property type="component" value="Unassembled WGS sequence"/>
</dbReference>
<dbReference type="PANTHER" id="PTHR22744">
    <property type="entry name" value="HELIX LOOP HELIX PROTEIN 21-RELATED"/>
    <property type="match status" value="1"/>
</dbReference>
<sequence>MFCEDFLEGSASKVVSTDKKYEDMILLLNAIYPSIEPIDGSNISILLTLIDEYQIKYLKIQCEKYLLTVDPALKWLITGQTYNFSNLISKCIKFCGTLILNELSKDSKFDLLNNENLIAILKARINNVELERKVDKKAFENLDYQNKCRFRQKI</sequence>
<dbReference type="Pfam" id="PF00651">
    <property type="entry name" value="BTB"/>
    <property type="match status" value="1"/>
</dbReference>
<dbReference type="InterPro" id="IPR011333">
    <property type="entry name" value="SKP1/BTB/POZ_sf"/>
</dbReference>
<dbReference type="Gene3D" id="3.30.710.10">
    <property type="entry name" value="Potassium Channel Kv1.1, Chain A"/>
    <property type="match status" value="1"/>
</dbReference>
<organism evidence="2 3">
    <name type="scientific">Intoshia linei</name>
    <dbReference type="NCBI Taxonomy" id="1819745"/>
    <lineage>
        <taxon>Eukaryota</taxon>
        <taxon>Metazoa</taxon>
        <taxon>Spiralia</taxon>
        <taxon>Lophotrochozoa</taxon>
        <taxon>Mesozoa</taxon>
        <taxon>Orthonectida</taxon>
        <taxon>Rhopaluridae</taxon>
        <taxon>Intoshia</taxon>
    </lineage>
</organism>
<reference evidence="2 3" key="1">
    <citation type="submission" date="2016-04" db="EMBL/GenBank/DDBJ databases">
        <title>The genome of Intoshia linei affirms orthonectids as highly simplified spiralians.</title>
        <authorList>
            <person name="Mikhailov K.V."/>
            <person name="Slusarev G.S."/>
            <person name="Nikitin M.A."/>
            <person name="Logacheva M.D."/>
            <person name="Penin A."/>
            <person name="Aleoshin V."/>
            <person name="Panchin Y.V."/>
        </authorList>
    </citation>
    <scope>NUCLEOTIDE SEQUENCE [LARGE SCALE GENOMIC DNA]</scope>
    <source>
        <strain evidence="2">Intl2013</strain>
        <tissue evidence="2">Whole animal</tissue>
    </source>
</reference>
<dbReference type="EMBL" id="LWCA01000589">
    <property type="protein sequence ID" value="OAF67722.1"/>
    <property type="molecule type" value="Genomic_DNA"/>
</dbReference>
<evidence type="ECO:0000313" key="2">
    <source>
        <dbReference type="EMBL" id="OAF67722.1"/>
    </source>
</evidence>
<comment type="caution">
    <text evidence="2">The sequence shown here is derived from an EMBL/GenBank/DDBJ whole genome shotgun (WGS) entry which is preliminary data.</text>
</comment>
<proteinExistence type="predicted"/>
<gene>
    <name evidence="2" type="ORF">A3Q56_04538</name>
</gene>
<evidence type="ECO:0000259" key="1">
    <source>
        <dbReference type="Pfam" id="PF00651"/>
    </source>
</evidence>
<evidence type="ECO:0000313" key="3">
    <source>
        <dbReference type="Proteomes" id="UP000078046"/>
    </source>
</evidence>
<dbReference type="SUPFAM" id="SSF54695">
    <property type="entry name" value="POZ domain"/>
    <property type="match status" value="1"/>
</dbReference>
<keyword evidence="3" id="KW-1185">Reference proteome</keyword>
<protein>
    <recommendedName>
        <fullName evidence="1">BTB domain-containing protein</fullName>
    </recommendedName>
</protein>
<name>A0A177B1W5_9BILA</name>
<feature type="domain" description="BTB" evidence="1">
    <location>
        <begin position="2"/>
        <end position="67"/>
    </location>
</feature>
<dbReference type="InterPro" id="IPR000210">
    <property type="entry name" value="BTB/POZ_dom"/>
</dbReference>
<dbReference type="PANTHER" id="PTHR22744:SF17">
    <property type="entry name" value="BTB DOMAIN-CONTAINING PROTEIN"/>
    <property type="match status" value="1"/>
</dbReference>
<dbReference type="OrthoDB" id="409824at2759"/>